<evidence type="ECO:0000256" key="2">
    <source>
        <dbReference type="ARBA" id="ARBA00006783"/>
    </source>
</evidence>
<keyword evidence="3" id="KW-0805">Transcription regulation</keyword>
<dbReference type="AlphaFoldDB" id="A0A059DGG5"/>
<dbReference type="OMA" id="ENRSSMY"/>
<dbReference type="InterPro" id="IPR001005">
    <property type="entry name" value="SANT/Myb"/>
</dbReference>
<keyword evidence="5" id="KW-0804">Transcription</keyword>
<dbReference type="PANTHER" id="PTHR31499">
    <property type="entry name" value="MYB FAMILY TRANSCRIPTION FACTOR PHL11"/>
    <property type="match status" value="1"/>
</dbReference>
<dbReference type="NCBIfam" id="TIGR01557">
    <property type="entry name" value="myb_SHAQKYF"/>
    <property type="match status" value="1"/>
</dbReference>
<dbReference type="PANTHER" id="PTHR31499:SF2">
    <property type="entry name" value="MYB-RELATED PROTEIN 2"/>
    <property type="match status" value="1"/>
</dbReference>
<dbReference type="InterPro" id="IPR025756">
    <property type="entry name" value="Myb_CC_LHEQLE"/>
</dbReference>
<evidence type="ECO:0000256" key="7">
    <source>
        <dbReference type="SAM" id="MobiDB-lite"/>
    </source>
</evidence>
<dbReference type="InterPro" id="IPR046955">
    <property type="entry name" value="PHR1-like"/>
</dbReference>
<dbReference type="OrthoDB" id="551907at2759"/>
<keyword evidence="4" id="KW-0175">Coiled coil</keyword>
<dbReference type="SUPFAM" id="SSF46689">
    <property type="entry name" value="Homeodomain-like"/>
    <property type="match status" value="1"/>
</dbReference>
<evidence type="ECO:0000256" key="5">
    <source>
        <dbReference type="ARBA" id="ARBA00023163"/>
    </source>
</evidence>
<dbReference type="InterPro" id="IPR009057">
    <property type="entry name" value="Homeodomain-like_sf"/>
</dbReference>
<dbReference type="GO" id="GO:0003677">
    <property type="term" value="F:DNA binding"/>
    <property type="evidence" value="ECO:0007669"/>
    <property type="project" value="InterPro"/>
</dbReference>
<feature type="compositionally biased region" description="Basic and acidic residues" evidence="7">
    <location>
        <begin position="253"/>
        <end position="271"/>
    </location>
</feature>
<accession>A0A059DGG5</accession>
<dbReference type="PROSITE" id="PS51294">
    <property type="entry name" value="HTH_MYB"/>
    <property type="match status" value="1"/>
</dbReference>
<evidence type="ECO:0000259" key="8">
    <source>
        <dbReference type="PROSITE" id="PS51294"/>
    </source>
</evidence>
<dbReference type="Pfam" id="PF14379">
    <property type="entry name" value="Myb_CC_LHEQLE"/>
    <property type="match status" value="1"/>
</dbReference>
<comment type="similarity">
    <text evidence="2">Belongs to the MYB-CC family.</text>
</comment>
<dbReference type="Gene3D" id="1.10.10.60">
    <property type="entry name" value="Homeodomain-like"/>
    <property type="match status" value="1"/>
</dbReference>
<evidence type="ECO:0000256" key="1">
    <source>
        <dbReference type="ARBA" id="ARBA00004123"/>
    </source>
</evidence>
<dbReference type="GO" id="GO:0005634">
    <property type="term" value="C:nucleus"/>
    <property type="evidence" value="ECO:0007669"/>
    <property type="project" value="UniProtKB-SubCell"/>
</dbReference>
<feature type="region of interest" description="Disordered" evidence="7">
    <location>
        <begin position="253"/>
        <end position="295"/>
    </location>
</feature>
<dbReference type="eggNOG" id="ENOG502QT7M">
    <property type="taxonomic scope" value="Eukaryota"/>
</dbReference>
<comment type="subcellular location">
    <subcellularLocation>
        <location evidence="1">Nucleus</location>
    </subcellularLocation>
</comment>
<dbReference type="InterPro" id="IPR006447">
    <property type="entry name" value="Myb_dom_plants"/>
</dbReference>
<evidence type="ECO:0000256" key="3">
    <source>
        <dbReference type="ARBA" id="ARBA00023015"/>
    </source>
</evidence>
<evidence type="ECO:0000256" key="4">
    <source>
        <dbReference type="ARBA" id="ARBA00023054"/>
    </source>
</evidence>
<feature type="domain" description="HTH myb-type" evidence="8">
    <location>
        <begin position="43"/>
        <end position="103"/>
    </location>
</feature>
<gene>
    <name evidence="9" type="ORF">EUGRSUZ_A02082</name>
</gene>
<keyword evidence="6" id="KW-0539">Nucleus</keyword>
<dbReference type="EMBL" id="KK198753">
    <property type="protein sequence ID" value="KCW89848.1"/>
    <property type="molecule type" value="Genomic_DNA"/>
</dbReference>
<dbReference type="Pfam" id="PF00249">
    <property type="entry name" value="Myb_DNA-binding"/>
    <property type="match status" value="1"/>
</dbReference>
<sequence length="377" mass="41748">MHNHSLYGGKNFHPSSRMSILSERHLLLQAANGPGDSGLILSTDAKPRLKWTTDLHKRFVEAVNQLGGADKATPKSILKAMGIPGLTLYHLKSHLQKYRLSKNLHGQATNGTNRAVAEVKVSEANGPHLNNSSIGIQVNKNLHISEAFQVQIEVQRRLHEQMEAQRHMQLHIEAQGKYLQAVLEKAQETLGRHDSGSVGLEAAKYQLSELVSKVSADSLSSTFPDVVDIHLHQMQMNQNTDGSLDSCLTCERPQKDREEDVDGSRSRDHHPNPFLLPSDIADDRRRGQTVPEDAEERVKRAICDLSTTCGYRSSSEGTNGRVDEKIKLASPRRTSDDETGSIEAGREGLSLGYGSSRLRSKLDLNVRDEDLNGFGWS</sequence>
<dbReference type="InterPro" id="IPR017930">
    <property type="entry name" value="Myb_dom"/>
</dbReference>
<dbReference type="InParanoid" id="A0A059DGG5"/>
<organism evidence="9">
    <name type="scientific">Eucalyptus grandis</name>
    <name type="common">Flooded gum</name>
    <dbReference type="NCBI Taxonomy" id="71139"/>
    <lineage>
        <taxon>Eukaryota</taxon>
        <taxon>Viridiplantae</taxon>
        <taxon>Streptophyta</taxon>
        <taxon>Embryophyta</taxon>
        <taxon>Tracheophyta</taxon>
        <taxon>Spermatophyta</taxon>
        <taxon>Magnoliopsida</taxon>
        <taxon>eudicotyledons</taxon>
        <taxon>Gunneridae</taxon>
        <taxon>Pentapetalae</taxon>
        <taxon>rosids</taxon>
        <taxon>malvids</taxon>
        <taxon>Myrtales</taxon>
        <taxon>Myrtaceae</taxon>
        <taxon>Myrtoideae</taxon>
        <taxon>Eucalypteae</taxon>
        <taxon>Eucalyptus</taxon>
    </lineage>
</organism>
<proteinExistence type="inferred from homology"/>
<dbReference type="Gramene" id="KCW89848">
    <property type="protein sequence ID" value="KCW89848"/>
    <property type="gene ID" value="EUGRSUZ_A02082"/>
</dbReference>
<dbReference type="GO" id="GO:0003700">
    <property type="term" value="F:DNA-binding transcription factor activity"/>
    <property type="evidence" value="ECO:0007669"/>
    <property type="project" value="InterPro"/>
</dbReference>
<protein>
    <recommendedName>
        <fullName evidence="8">HTH myb-type domain-containing protein</fullName>
    </recommendedName>
</protein>
<evidence type="ECO:0000313" key="9">
    <source>
        <dbReference type="EMBL" id="KCW89848.1"/>
    </source>
</evidence>
<name>A0A059DGG5_EUCGR</name>
<dbReference type="FunFam" id="1.10.10.60:FF:000002">
    <property type="entry name" value="Myb family transcription factor"/>
    <property type="match status" value="1"/>
</dbReference>
<dbReference type="SMR" id="A0A059DGG5"/>
<dbReference type="STRING" id="71139.A0A059DGG5"/>
<reference evidence="9" key="1">
    <citation type="submission" date="2013-07" db="EMBL/GenBank/DDBJ databases">
        <title>The genome of Eucalyptus grandis.</title>
        <authorList>
            <person name="Schmutz J."/>
            <person name="Hayes R."/>
            <person name="Myburg A."/>
            <person name="Tuskan G."/>
            <person name="Grattapaglia D."/>
            <person name="Rokhsar D.S."/>
        </authorList>
    </citation>
    <scope>NUCLEOTIDE SEQUENCE</scope>
    <source>
        <tissue evidence="9">Leaf extractions</tissue>
    </source>
</reference>
<evidence type="ECO:0000256" key="6">
    <source>
        <dbReference type="ARBA" id="ARBA00023242"/>
    </source>
</evidence>